<dbReference type="RefSeq" id="XP_015075479.1">
    <property type="nucleotide sequence ID" value="XM_015219993.1"/>
</dbReference>
<dbReference type="Pfam" id="PF10551">
    <property type="entry name" value="MULE"/>
    <property type="match status" value="1"/>
</dbReference>
<dbReference type="PANTHER" id="PTHR31973">
    <property type="entry name" value="POLYPROTEIN, PUTATIVE-RELATED"/>
    <property type="match status" value="1"/>
</dbReference>
<dbReference type="Proteomes" id="UP000694930">
    <property type="component" value="Chromosome 5"/>
</dbReference>
<name>A0ABM1GSW1_SOLPN</name>
<gene>
    <name evidence="4" type="primary">LOC107019523</name>
</gene>
<reference evidence="4" key="2">
    <citation type="submission" date="2025-08" db="UniProtKB">
        <authorList>
            <consortium name="RefSeq"/>
        </authorList>
    </citation>
    <scope>IDENTIFICATION</scope>
</reference>
<keyword evidence="3" id="KW-1185">Reference proteome</keyword>
<dbReference type="InterPro" id="IPR004332">
    <property type="entry name" value="Transposase_MuDR"/>
</dbReference>
<feature type="domain" description="Transposase MuDR plant" evidence="1">
    <location>
        <begin position="163"/>
        <end position="221"/>
    </location>
</feature>
<reference evidence="3" key="1">
    <citation type="journal article" date="2014" name="Nat. Genet.">
        <title>The genome of the stress-tolerant wild tomato species Solanum pennellii.</title>
        <authorList>
            <person name="Bolger A."/>
            <person name="Scossa F."/>
            <person name="Bolger M.E."/>
            <person name="Lanz C."/>
            <person name="Maumus F."/>
            <person name="Tohge T."/>
            <person name="Quesneville H."/>
            <person name="Alseekh S."/>
            <person name="Sorensen I."/>
            <person name="Lichtenstein G."/>
            <person name="Fich E.A."/>
            <person name="Conte M."/>
            <person name="Keller H."/>
            <person name="Schneeberger K."/>
            <person name="Schwacke R."/>
            <person name="Ofner I."/>
            <person name="Vrebalov J."/>
            <person name="Xu Y."/>
            <person name="Osorio S."/>
            <person name="Aflitos S.A."/>
            <person name="Schijlen E."/>
            <person name="Jimenez-Gomez J.M."/>
            <person name="Ryngajllo M."/>
            <person name="Kimura S."/>
            <person name="Kumar R."/>
            <person name="Koenig D."/>
            <person name="Headland L.R."/>
            <person name="Maloof J.N."/>
            <person name="Sinha N."/>
            <person name="van Ham R.C."/>
            <person name="Lankhorst R.K."/>
            <person name="Mao L."/>
            <person name="Vogel A."/>
            <person name="Arsova B."/>
            <person name="Panstruga R."/>
            <person name="Fei Z."/>
            <person name="Rose J.K."/>
            <person name="Zamir D."/>
            <person name="Carrari F."/>
            <person name="Giovannoni J.J."/>
            <person name="Weigel D."/>
            <person name="Usadel B."/>
            <person name="Fernie A.R."/>
        </authorList>
    </citation>
    <scope>NUCLEOTIDE SEQUENCE [LARGE SCALE GENOMIC DNA]</scope>
    <source>
        <strain evidence="3">cv. LA0716</strain>
    </source>
</reference>
<organism evidence="3 4">
    <name type="scientific">Solanum pennellii</name>
    <name type="common">Tomato</name>
    <name type="synonym">Lycopersicon pennellii</name>
    <dbReference type="NCBI Taxonomy" id="28526"/>
    <lineage>
        <taxon>Eukaryota</taxon>
        <taxon>Viridiplantae</taxon>
        <taxon>Streptophyta</taxon>
        <taxon>Embryophyta</taxon>
        <taxon>Tracheophyta</taxon>
        <taxon>Spermatophyta</taxon>
        <taxon>Magnoliopsida</taxon>
        <taxon>eudicotyledons</taxon>
        <taxon>Gunneridae</taxon>
        <taxon>Pentapetalae</taxon>
        <taxon>asterids</taxon>
        <taxon>lamiids</taxon>
        <taxon>Solanales</taxon>
        <taxon>Solanaceae</taxon>
        <taxon>Solanoideae</taxon>
        <taxon>Solaneae</taxon>
        <taxon>Solanum</taxon>
        <taxon>Solanum subgen. Lycopersicon</taxon>
    </lineage>
</organism>
<evidence type="ECO:0000259" key="2">
    <source>
        <dbReference type="Pfam" id="PF10551"/>
    </source>
</evidence>
<dbReference type="InterPro" id="IPR018289">
    <property type="entry name" value="MULE_transposase_dom"/>
</dbReference>
<accession>A0ABM1GSW1</accession>
<evidence type="ECO:0000313" key="4">
    <source>
        <dbReference type="RefSeq" id="XP_015075479.1"/>
    </source>
</evidence>
<feature type="domain" description="MULE transposase" evidence="2">
    <location>
        <begin position="353"/>
        <end position="447"/>
    </location>
</feature>
<protein>
    <submittedName>
        <fullName evidence="4">Uncharacterized protein LOC107019523</fullName>
    </submittedName>
</protein>
<dbReference type="Pfam" id="PF03108">
    <property type="entry name" value="DBD_Tnp_Mut"/>
    <property type="match status" value="1"/>
</dbReference>
<dbReference type="PANTHER" id="PTHR31973:SF113">
    <property type="entry name" value="PROTEIN FAR1-RELATED SEQUENCE 5-LIKE"/>
    <property type="match status" value="1"/>
</dbReference>
<evidence type="ECO:0000259" key="1">
    <source>
        <dbReference type="Pfam" id="PF03108"/>
    </source>
</evidence>
<sequence>MNISILLRHSGIWESDVLYERYKSDGIVVGENISFVNLISTIAAELGIDDSKKNIDIRYVVEGNSSPLCIRNDMGVKLYVEIKKHEAGFGTYPLCIDTSDKGVEEIINFDATTGAIMCVECEKNDAKALNIVESSIDYEYYIPKMDIDKYISDTNNSFVEENQMYKDKSTLKVVMENYKIKNGFNFKFKRSDNKSYVLVCHLDDCCWKLKASVRKNSETFIVRYFNSEHTCPLRDRVLSKVQSTVGFISGVTAPKLKNHKRKHTPSDIINDIREMYGVEISYQQAWRAKERALELIRGKPADGYRNMPRYIYMLETVYLNSYIRMHKSEYNEFMYLFISLRPMMRGFEFCRPVVVVDASHLSGAYRGTFVSASTLDGAGCILHLAYGVVDTENDCSWTWFFQQFKNAFGEREKMCIVSDRNESIKKGVSIVYPTVPHFACIWHLWKNVCSNFRRSRTILSDLFYSMAKAY</sequence>
<dbReference type="GeneID" id="107019523"/>
<proteinExistence type="predicted"/>
<evidence type="ECO:0000313" key="3">
    <source>
        <dbReference type="Proteomes" id="UP000694930"/>
    </source>
</evidence>